<evidence type="ECO:0000313" key="3">
    <source>
        <dbReference type="Proteomes" id="UP000053558"/>
    </source>
</evidence>
<protein>
    <submittedName>
        <fullName evidence="2">Uncharacterized protein</fullName>
    </submittedName>
</protein>
<reference evidence="3" key="1">
    <citation type="journal article" date="2012" name="Science">
        <title>The Paleozoic origin of enzymatic lignin decomposition reconstructed from 31 fungal genomes.</title>
        <authorList>
            <person name="Floudas D."/>
            <person name="Binder M."/>
            <person name="Riley R."/>
            <person name="Barry K."/>
            <person name="Blanchette R.A."/>
            <person name="Henrissat B."/>
            <person name="Martinez A.T."/>
            <person name="Otillar R."/>
            <person name="Spatafora J.W."/>
            <person name="Yadav J.S."/>
            <person name="Aerts A."/>
            <person name="Benoit I."/>
            <person name="Boyd A."/>
            <person name="Carlson A."/>
            <person name="Copeland A."/>
            <person name="Coutinho P.M."/>
            <person name="de Vries R.P."/>
            <person name="Ferreira P."/>
            <person name="Findley K."/>
            <person name="Foster B."/>
            <person name="Gaskell J."/>
            <person name="Glotzer D."/>
            <person name="Gorecki P."/>
            <person name="Heitman J."/>
            <person name="Hesse C."/>
            <person name="Hori C."/>
            <person name="Igarashi K."/>
            <person name="Jurgens J.A."/>
            <person name="Kallen N."/>
            <person name="Kersten P."/>
            <person name="Kohler A."/>
            <person name="Kuees U."/>
            <person name="Kumar T.K.A."/>
            <person name="Kuo A."/>
            <person name="LaButti K."/>
            <person name="Larrondo L.F."/>
            <person name="Lindquist E."/>
            <person name="Ling A."/>
            <person name="Lombard V."/>
            <person name="Lucas S."/>
            <person name="Lundell T."/>
            <person name="Martin R."/>
            <person name="McLaughlin D.J."/>
            <person name="Morgenstern I."/>
            <person name="Morin E."/>
            <person name="Murat C."/>
            <person name="Nagy L.G."/>
            <person name="Nolan M."/>
            <person name="Ohm R.A."/>
            <person name="Patyshakuliyeva A."/>
            <person name="Rokas A."/>
            <person name="Ruiz-Duenas F.J."/>
            <person name="Sabat G."/>
            <person name="Salamov A."/>
            <person name="Samejima M."/>
            <person name="Schmutz J."/>
            <person name="Slot J.C."/>
            <person name="St John F."/>
            <person name="Stenlid J."/>
            <person name="Sun H."/>
            <person name="Sun S."/>
            <person name="Syed K."/>
            <person name="Tsang A."/>
            <person name="Wiebenga A."/>
            <person name="Young D."/>
            <person name="Pisabarro A."/>
            <person name="Eastwood D.C."/>
            <person name="Martin F."/>
            <person name="Cullen D."/>
            <person name="Grigoriev I.V."/>
            <person name="Hibbett D.S."/>
        </authorList>
    </citation>
    <scope>NUCLEOTIDE SEQUENCE [LARGE SCALE GENOMIC DNA]</scope>
    <source>
        <strain evidence="3">RWD-64-598 SS2</strain>
    </source>
</reference>
<proteinExistence type="predicted"/>
<dbReference type="GeneID" id="19204982"/>
<name>A0A5M3MU04_CONPW</name>
<evidence type="ECO:0000313" key="2">
    <source>
        <dbReference type="EMBL" id="EIW82643.1"/>
    </source>
</evidence>
<dbReference type="AlphaFoldDB" id="A0A5M3MU04"/>
<feature type="compositionally biased region" description="Polar residues" evidence="1">
    <location>
        <begin position="234"/>
        <end position="245"/>
    </location>
</feature>
<sequence length="343" mass="38074">MTDSSPHSHQFTEEYPSGSFTVKMDIFDATYNDGPCKPLIFDPEFDASHFKSISHGQSATLDHKDAGNVEFSIRVPARTPKRRQALITEPVATLNPEYLNPYDSRISTPELCHSPNSEYSPLDTTSDLLAGLVASPIQDLVRITEDPGEMWLNTHEGEASLLEHPPPPKPGFVKELPRMSLDPPSFDGCMSDPDNLYLGPPPPAPISATFHGTNSAFVAVPLPQRVVRPLPRQGRNQPSRTQTIEMTGPDNDEPSKRNCDTNVVMDEPESIPDADKDEYKPVSGGSGKRKAMLDVPSERQKRTRTESQSPATCFHCQTTFARSQDRKRHEQRCIVPALYILVD</sequence>
<organism evidence="2 3">
    <name type="scientific">Coniophora puteana (strain RWD-64-598)</name>
    <name type="common">Brown rot fungus</name>
    <dbReference type="NCBI Taxonomy" id="741705"/>
    <lineage>
        <taxon>Eukaryota</taxon>
        <taxon>Fungi</taxon>
        <taxon>Dikarya</taxon>
        <taxon>Basidiomycota</taxon>
        <taxon>Agaricomycotina</taxon>
        <taxon>Agaricomycetes</taxon>
        <taxon>Agaricomycetidae</taxon>
        <taxon>Boletales</taxon>
        <taxon>Coniophorineae</taxon>
        <taxon>Coniophoraceae</taxon>
        <taxon>Coniophora</taxon>
    </lineage>
</organism>
<keyword evidence="3" id="KW-1185">Reference proteome</keyword>
<dbReference type="KEGG" id="cput:CONPUDRAFT_163750"/>
<dbReference type="RefSeq" id="XP_007766655.1">
    <property type="nucleotide sequence ID" value="XM_007768465.1"/>
</dbReference>
<comment type="caution">
    <text evidence="2">The sequence shown here is derived from an EMBL/GenBank/DDBJ whole genome shotgun (WGS) entry which is preliminary data.</text>
</comment>
<dbReference type="EMBL" id="JH711576">
    <property type="protein sequence ID" value="EIW82643.1"/>
    <property type="molecule type" value="Genomic_DNA"/>
</dbReference>
<feature type="region of interest" description="Disordered" evidence="1">
    <location>
        <begin position="228"/>
        <end position="311"/>
    </location>
</feature>
<gene>
    <name evidence="2" type="ORF">CONPUDRAFT_163750</name>
</gene>
<dbReference type="Proteomes" id="UP000053558">
    <property type="component" value="Unassembled WGS sequence"/>
</dbReference>
<evidence type="ECO:0000256" key="1">
    <source>
        <dbReference type="SAM" id="MobiDB-lite"/>
    </source>
</evidence>
<feature type="compositionally biased region" description="Basic and acidic residues" evidence="1">
    <location>
        <begin position="296"/>
        <end position="305"/>
    </location>
</feature>
<accession>A0A5M3MU04</accession>